<keyword evidence="2" id="KW-1133">Transmembrane helix</keyword>
<name>A0A410H5B9_9GAMM</name>
<reference evidence="4 5" key="1">
    <citation type="journal article" date="2018" name="Environ. Microbiol.">
        <title>Genomes of ubiquitous marine and hypersaline Hydrogenovibrio, Thiomicrorhabdus and Thiomicrospira spp. encode a diversity of mechanisms to sustain chemolithoautotrophy in heterogeneous environments.</title>
        <authorList>
            <person name="Scott K.M."/>
            <person name="Williams J."/>
            <person name="Porter C.M.B."/>
            <person name="Russel S."/>
            <person name="Harmer T.L."/>
            <person name="Paul J.H."/>
            <person name="Antonen K.M."/>
            <person name="Bridges M.K."/>
            <person name="Camper G.J."/>
            <person name="Campla C.K."/>
            <person name="Casella L.G."/>
            <person name="Chase E."/>
            <person name="Conrad J.W."/>
            <person name="Cruz M.C."/>
            <person name="Dunlap D.S."/>
            <person name="Duran L."/>
            <person name="Fahsbender E.M."/>
            <person name="Goldsmith D.B."/>
            <person name="Keeley R.F."/>
            <person name="Kondoff M.R."/>
            <person name="Kussy B.I."/>
            <person name="Lane M.K."/>
            <person name="Lawler S."/>
            <person name="Leigh B.A."/>
            <person name="Lewis C."/>
            <person name="Lostal L.M."/>
            <person name="Marking D."/>
            <person name="Mancera P.A."/>
            <person name="McClenthan E.C."/>
            <person name="McIntyre E.A."/>
            <person name="Mine J.A."/>
            <person name="Modi S."/>
            <person name="Moore B.D."/>
            <person name="Morgan W.A."/>
            <person name="Nelson K.M."/>
            <person name="Nguyen K.N."/>
            <person name="Ogburn N."/>
            <person name="Parrino D.G."/>
            <person name="Pedapudi A.D."/>
            <person name="Pelham R.P."/>
            <person name="Preece A.M."/>
            <person name="Rampersad E.A."/>
            <person name="Richardson J.C."/>
            <person name="Rodgers C.M."/>
            <person name="Schaffer B.L."/>
            <person name="Sheridan N.E."/>
            <person name="Solone M.R."/>
            <person name="Staley Z.R."/>
            <person name="Tabuchi M."/>
            <person name="Waide R.J."/>
            <person name="Wanjugi P.W."/>
            <person name="Young S."/>
            <person name="Clum A."/>
            <person name="Daum C."/>
            <person name="Huntemann M."/>
            <person name="Ivanova N."/>
            <person name="Kyrpides N."/>
            <person name="Mikhailova N."/>
            <person name="Palaniappan K."/>
            <person name="Pillay M."/>
            <person name="Reddy T.B.K."/>
            <person name="Shapiro N."/>
            <person name="Stamatis D."/>
            <person name="Varghese N."/>
            <person name="Woyke T."/>
            <person name="Boden R."/>
            <person name="Freyermuth S.K."/>
            <person name="Kerfeld C.A."/>
        </authorList>
    </citation>
    <scope>NUCLEOTIDE SEQUENCE [LARGE SCALE GENOMIC DNA]</scope>
    <source>
        <strain evidence="4 5">JR-2</strain>
    </source>
</reference>
<dbReference type="InterPro" id="IPR008928">
    <property type="entry name" value="6-hairpin_glycosidase_sf"/>
</dbReference>
<dbReference type="PANTHER" id="PTHR42899:SF1">
    <property type="entry name" value="SPERMATOGENESIS-ASSOCIATED PROTEIN 20"/>
    <property type="match status" value="1"/>
</dbReference>
<dbReference type="Proteomes" id="UP000285478">
    <property type="component" value="Chromosome"/>
</dbReference>
<dbReference type="InterPro" id="IPR024705">
    <property type="entry name" value="Ssp411"/>
</dbReference>
<dbReference type="SUPFAM" id="SSF48208">
    <property type="entry name" value="Six-hairpin glycosidases"/>
    <property type="match status" value="1"/>
</dbReference>
<feature type="compositionally biased region" description="Polar residues" evidence="1">
    <location>
        <begin position="27"/>
        <end position="39"/>
    </location>
</feature>
<dbReference type="PANTHER" id="PTHR42899">
    <property type="entry name" value="SPERMATOGENESIS-ASSOCIATED PROTEIN 20"/>
    <property type="match status" value="1"/>
</dbReference>
<dbReference type="InterPro" id="IPR004879">
    <property type="entry name" value="Ssp411-like_TRX"/>
</dbReference>
<dbReference type="Pfam" id="PF03190">
    <property type="entry name" value="Thioredox_DsbH"/>
    <property type="match status" value="1"/>
</dbReference>
<dbReference type="Gene3D" id="1.50.10.10">
    <property type="match status" value="1"/>
</dbReference>
<dbReference type="KEGG" id="htr:EPV75_10885"/>
<evidence type="ECO:0000259" key="3">
    <source>
        <dbReference type="Pfam" id="PF03190"/>
    </source>
</evidence>
<keyword evidence="2" id="KW-0472">Membrane</keyword>
<dbReference type="InterPro" id="IPR012341">
    <property type="entry name" value="6hp_glycosidase-like_sf"/>
</dbReference>
<dbReference type="GO" id="GO:0005975">
    <property type="term" value="P:carbohydrate metabolic process"/>
    <property type="evidence" value="ECO:0007669"/>
    <property type="project" value="InterPro"/>
</dbReference>
<sequence length="634" mass="72564">MTPTKRMKRTLQLTSLRTRPSRPTTHPEPTNRINNSQNRPGLAGFRPFAFRIARLLPVLFSLVVLPAFATTLNNTLTNHPSPYLAMHSEDPVHWQEWQASVLKDAQRDNKLIFLSSGYFACHWCHVMQQENYQDKDVARLLNQHFIPVKIDRELSPDLDRYLIEFAEKAAGHAGWPQHVILTPNGLPFFAFVYQPKSQLMTTLHRVQRLWETQPQRIIQATQSGLNETPSHPRQNAPEHLTLTSSEFQRRFNQALGHQMDDLSGGLKGSHKFPNASVLWTALQPNNTDDSQAEHRHDWLQLTLDQMQSQHLFDHVHGGFYRYTVDPEWQTPHFEKMLYSQAQLAQVYFRAARIFQRDDYLDTALQTLRYAEQHLWNPASHLFRGSQSAIDDQQVEGGPYLWTKTELQARLTPEEYAEIDQAWSLQSSPPYEAGWHPKPTNQHWASIRRKLQRAPSDIPTDDKSLLGWNGLMLSAYAEAVRQDAANRAHWQAQAEQLAKRLIELMQQPQPPRALSLDNQPIGQANLQDYAYVLQGLKDWQTQATAPALKQAIHTLQQQATQRFFSPEGWHFSDAPLLPGQVGHWALPDDALPSPTAILDCGNAAHLAHSQTEIARYPLRYASYGHALNCPESKSN</sequence>
<dbReference type="InterPro" id="IPR036249">
    <property type="entry name" value="Thioredoxin-like_sf"/>
</dbReference>
<keyword evidence="5" id="KW-1185">Reference proteome</keyword>
<evidence type="ECO:0000256" key="2">
    <source>
        <dbReference type="SAM" id="Phobius"/>
    </source>
</evidence>
<proteinExistence type="predicted"/>
<dbReference type="EMBL" id="CP035033">
    <property type="protein sequence ID" value="QAB16133.1"/>
    <property type="molecule type" value="Genomic_DNA"/>
</dbReference>
<keyword evidence="2" id="KW-0812">Transmembrane</keyword>
<dbReference type="Gene3D" id="3.40.30.10">
    <property type="entry name" value="Glutaredoxin"/>
    <property type="match status" value="1"/>
</dbReference>
<feature type="transmembrane region" description="Helical" evidence="2">
    <location>
        <begin position="48"/>
        <end position="69"/>
    </location>
</feature>
<feature type="domain" description="Spermatogenesis-associated protein 20-like TRX" evidence="3">
    <location>
        <begin position="74"/>
        <end position="223"/>
    </location>
</feature>
<evidence type="ECO:0000313" key="4">
    <source>
        <dbReference type="EMBL" id="QAB16133.1"/>
    </source>
</evidence>
<feature type="compositionally biased region" description="Low complexity" evidence="1">
    <location>
        <begin position="13"/>
        <end position="24"/>
    </location>
</feature>
<dbReference type="PIRSF" id="PIRSF006402">
    <property type="entry name" value="UCP006402_thioredoxin"/>
    <property type="match status" value="1"/>
</dbReference>
<organism evidence="4 5">
    <name type="scientific">Hydrogenovibrio thermophilus</name>
    <dbReference type="NCBI Taxonomy" id="265883"/>
    <lineage>
        <taxon>Bacteria</taxon>
        <taxon>Pseudomonadati</taxon>
        <taxon>Pseudomonadota</taxon>
        <taxon>Gammaproteobacteria</taxon>
        <taxon>Thiotrichales</taxon>
        <taxon>Piscirickettsiaceae</taxon>
        <taxon>Hydrogenovibrio</taxon>
    </lineage>
</organism>
<evidence type="ECO:0000313" key="5">
    <source>
        <dbReference type="Proteomes" id="UP000285478"/>
    </source>
</evidence>
<protein>
    <submittedName>
        <fullName evidence="4">Thioredoxin domain-containing protein</fullName>
    </submittedName>
</protein>
<evidence type="ECO:0000256" key="1">
    <source>
        <dbReference type="SAM" id="MobiDB-lite"/>
    </source>
</evidence>
<gene>
    <name evidence="4" type="ORF">EPV75_10885</name>
</gene>
<dbReference type="AlphaFoldDB" id="A0A410H5B9"/>
<dbReference type="SUPFAM" id="SSF52833">
    <property type="entry name" value="Thioredoxin-like"/>
    <property type="match status" value="1"/>
</dbReference>
<accession>A0A410H5B9</accession>
<feature type="region of interest" description="Disordered" evidence="1">
    <location>
        <begin position="1"/>
        <end position="39"/>
    </location>
</feature>